<dbReference type="AlphaFoldDB" id="A0A939FNF4"/>
<sequence>MEQLFTEVELARIESAAREVGHSSRDWVREVVLQRLRGEWRQDFEDAIWAVTVYPRPGGPLPELHHLGCWVPKGDEQTLTTAEARELFDTREVQLCEACKPGRFLSQAG</sequence>
<name>A0A939FNF4_9ACTN</name>
<gene>
    <name evidence="1" type="ORF">J1792_14100</name>
</gene>
<dbReference type="InterPro" id="IPR046200">
    <property type="entry name" value="DUF6233"/>
</dbReference>
<dbReference type="RefSeq" id="WP_086571134.1">
    <property type="nucleotide sequence ID" value="NZ_JAFMOF010000002.1"/>
</dbReference>
<keyword evidence="2" id="KW-1185">Reference proteome</keyword>
<dbReference type="Pfam" id="PF19746">
    <property type="entry name" value="DUF6233"/>
    <property type="match status" value="1"/>
</dbReference>
<evidence type="ECO:0000313" key="2">
    <source>
        <dbReference type="Proteomes" id="UP000664781"/>
    </source>
</evidence>
<dbReference type="EMBL" id="JAFMOF010000002">
    <property type="protein sequence ID" value="MBO0653871.1"/>
    <property type="molecule type" value="Genomic_DNA"/>
</dbReference>
<protein>
    <submittedName>
        <fullName evidence="1">Uncharacterized protein</fullName>
    </submittedName>
</protein>
<dbReference type="Proteomes" id="UP000664781">
    <property type="component" value="Unassembled WGS sequence"/>
</dbReference>
<evidence type="ECO:0000313" key="1">
    <source>
        <dbReference type="EMBL" id="MBO0653871.1"/>
    </source>
</evidence>
<comment type="caution">
    <text evidence="1">The sequence shown here is derived from an EMBL/GenBank/DDBJ whole genome shotgun (WGS) entry which is preliminary data.</text>
</comment>
<proteinExistence type="predicted"/>
<organism evidence="1 2">
    <name type="scientific">Streptomyces triculaminicus</name>
    <dbReference type="NCBI Taxonomy" id="2816232"/>
    <lineage>
        <taxon>Bacteria</taxon>
        <taxon>Bacillati</taxon>
        <taxon>Actinomycetota</taxon>
        <taxon>Actinomycetes</taxon>
        <taxon>Kitasatosporales</taxon>
        <taxon>Streptomycetaceae</taxon>
        <taxon>Streptomyces</taxon>
    </lineage>
</organism>
<reference evidence="1" key="1">
    <citation type="submission" date="2021-03" db="EMBL/GenBank/DDBJ databases">
        <title>Streptomyces strains.</title>
        <authorList>
            <person name="Lund M.B."/>
            <person name="Toerring T."/>
        </authorList>
    </citation>
    <scope>NUCLEOTIDE SEQUENCE</scope>
    <source>
        <strain evidence="1">JCM 4242</strain>
    </source>
</reference>
<accession>A0A939FNF4</accession>